<name>A0ABD2Q197_9PLAT</name>
<organism evidence="2 3">
    <name type="scientific">Cichlidogyrus casuarinus</name>
    <dbReference type="NCBI Taxonomy" id="1844966"/>
    <lineage>
        <taxon>Eukaryota</taxon>
        <taxon>Metazoa</taxon>
        <taxon>Spiralia</taxon>
        <taxon>Lophotrochozoa</taxon>
        <taxon>Platyhelminthes</taxon>
        <taxon>Monogenea</taxon>
        <taxon>Monopisthocotylea</taxon>
        <taxon>Dactylogyridea</taxon>
        <taxon>Ancyrocephalidae</taxon>
        <taxon>Cichlidogyrus</taxon>
    </lineage>
</organism>
<feature type="region of interest" description="Disordered" evidence="1">
    <location>
        <begin position="64"/>
        <end position="89"/>
    </location>
</feature>
<accession>A0ABD2Q197</accession>
<protein>
    <submittedName>
        <fullName evidence="2">Uncharacterized protein</fullName>
    </submittedName>
</protein>
<evidence type="ECO:0000313" key="2">
    <source>
        <dbReference type="EMBL" id="KAL3313409.1"/>
    </source>
</evidence>
<dbReference type="Proteomes" id="UP001626550">
    <property type="component" value="Unassembled WGS sequence"/>
</dbReference>
<feature type="compositionally biased region" description="Polar residues" evidence="1">
    <location>
        <begin position="75"/>
        <end position="89"/>
    </location>
</feature>
<feature type="region of interest" description="Disordered" evidence="1">
    <location>
        <begin position="210"/>
        <end position="231"/>
    </location>
</feature>
<evidence type="ECO:0000313" key="3">
    <source>
        <dbReference type="Proteomes" id="UP001626550"/>
    </source>
</evidence>
<keyword evidence="3" id="KW-1185">Reference proteome</keyword>
<sequence>MTKSSSSLSRQLHFFACAQLDSISSVSTVSLCRFQSSRKARHSTTSGQNFSIRPEDNTLLVIENKPTKSQRKRSNTPIDSSGISLGSTDSGLNSTEALAPSSCSTSIMFEAAKNKAKLGLQRKARAPTNNLISVQQDSASELRFASRKCIHRSTLDFIHKVIESALPSFGLELPMAHGTPIPAILRKNLNPVSMPPAQMSLLASQIRQKANQRNSIVKRPSPSSTAQSQANLTDSSIGSVYMHNLSRIDKVADSCDLDKLVEYQSQAPLPKPRKSPKKPSLANPTNILLRKNSKDTNDTLMLPSPSQAVTFRVGTSSDMQQKVASWKSDKRDFAPTKLKRVETEPKKEKVEETEESSMCPQLLGLKNQLRRVNVVQPKEEPIRPKSMFVPESISLKKVELRRVGNEENVPIERAQTVSLNEGKKLSLSSSTRPLKSNGPFSRRISVVESNTNSSTEPVTKPQRSVASLLKNFQ</sequence>
<feature type="region of interest" description="Disordered" evidence="1">
    <location>
        <begin position="421"/>
        <end position="473"/>
    </location>
</feature>
<dbReference type="EMBL" id="JBJKFK010001314">
    <property type="protein sequence ID" value="KAL3313409.1"/>
    <property type="molecule type" value="Genomic_DNA"/>
</dbReference>
<feature type="compositionally biased region" description="Polar residues" evidence="1">
    <location>
        <begin position="447"/>
        <end position="473"/>
    </location>
</feature>
<evidence type="ECO:0000256" key="1">
    <source>
        <dbReference type="SAM" id="MobiDB-lite"/>
    </source>
</evidence>
<proteinExistence type="predicted"/>
<feature type="region of interest" description="Disordered" evidence="1">
    <location>
        <begin position="263"/>
        <end position="303"/>
    </location>
</feature>
<dbReference type="AlphaFoldDB" id="A0ABD2Q197"/>
<comment type="caution">
    <text evidence="2">The sequence shown here is derived from an EMBL/GenBank/DDBJ whole genome shotgun (WGS) entry which is preliminary data.</text>
</comment>
<reference evidence="2 3" key="1">
    <citation type="submission" date="2024-11" db="EMBL/GenBank/DDBJ databases">
        <title>Adaptive evolution of stress response genes in parasites aligns with host niche diversity.</title>
        <authorList>
            <person name="Hahn C."/>
            <person name="Resl P."/>
        </authorList>
    </citation>
    <scope>NUCLEOTIDE SEQUENCE [LARGE SCALE GENOMIC DNA]</scope>
    <source>
        <strain evidence="2">EGGRZ-B1_66</strain>
        <tissue evidence="2">Body</tissue>
    </source>
</reference>
<gene>
    <name evidence="2" type="ORF">Ciccas_007996</name>
</gene>